<keyword evidence="5" id="KW-1185">Reference proteome</keyword>
<dbReference type="PROSITE" id="PS00028">
    <property type="entry name" value="ZINC_FINGER_C2H2_1"/>
    <property type="match status" value="1"/>
</dbReference>
<reference evidence="6" key="1">
    <citation type="submission" date="2016-06" db="UniProtKB">
        <authorList>
            <consortium name="WormBaseParasite"/>
        </authorList>
    </citation>
    <scope>IDENTIFICATION</scope>
</reference>
<feature type="region of interest" description="Disordered" evidence="2">
    <location>
        <begin position="85"/>
        <end position="127"/>
    </location>
</feature>
<organism evidence="6">
    <name type="scientific">Schistocephalus solidus</name>
    <name type="common">Tapeworm</name>
    <dbReference type="NCBI Taxonomy" id="70667"/>
    <lineage>
        <taxon>Eukaryota</taxon>
        <taxon>Metazoa</taxon>
        <taxon>Spiralia</taxon>
        <taxon>Lophotrochozoa</taxon>
        <taxon>Platyhelminthes</taxon>
        <taxon>Cestoda</taxon>
        <taxon>Eucestoda</taxon>
        <taxon>Diphyllobothriidea</taxon>
        <taxon>Diphyllobothriidae</taxon>
        <taxon>Schistocephalus</taxon>
    </lineage>
</organism>
<feature type="compositionally biased region" description="Low complexity" evidence="2">
    <location>
        <begin position="40"/>
        <end position="51"/>
    </location>
</feature>
<reference evidence="4 5" key="2">
    <citation type="submission" date="2018-11" db="EMBL/GenBank/DDBJ databases">
        <authorList>
            <consortium name="Pathogen Informatics"/>
        </authorList>
    </citation>
    <scope>NUCLEOTIDE SEQUENCE [LARGE SCALE GENOMIC DNA]</scope>
    <source>
        <strain evidence="4 5">NST_G2</strain>
    </source>
</reference>
<accession>A0A183T0C1</accession>
<dbReference type="GO" id="GO:0008270">
    <property type="term" value="F:zinc ion binding"/>
    <property type="evidence" value="ECO:0007669"/>
    <property type="project" value="UniProtKB-KW"/>
</dbReference>
<evidence type="ECO:0000256" key="2">
    <source>
        <dbReference type="SAM" id="MobiDB-lite"/>
    </source>
</evidence>
<dbReference type="OrthoDB" id="6319425at2759"/>
<dbReference type="Proteomes" id="UP000275846">
    <property type="component" value="Unassembled WGS sequence"/>
</dbReference>
<protein>
    <submittedName>
        <fullName evidence="6">C2H2-type domain-containing protein</fullName>
    </submittedName>
</protein>
<evidence type="ECO:0000313" key="4">
    <source>
        <dbReference type="EMBL" id="VDL96304.1"/>
    </source>
</evidence>
<feature type="compositionally biased region" description="Pro residues" evidence="2">
    <location>
        <begin position="90"/>
        <end position="100"/>
    </location>
</feature>
<evidence type="ECO:0000256" key="1">
    <source>
        <dbReference type="PROSITE-ProRule" id="PRU00042"/>
    </source>
</evidence>
<dbReference type="EMBL" id="UYSU01035540">
    <property type="protein sequence ID" value="VDL96304.1"/>
    <property type="molecule type" value="Genomic_DNA"/>
</dbReference>
<name>A0A183T0C1_SCHSO</name>
<feature type="compositionally biased region" description="Basic residues" evidence="2">
    <location>
        <begin position="16"/>
        <end position="27"/>
    </location>
</feature>
<dbReference type="SUPFAM" id="SSF57667">
    <property type="entry name" value="beta-beta-alpha zinc fingers"/>
    <property type="match status" value="1"/>
</dbReference>
<evidence type="ECO:0000259" key="3">
    <source>
        <dbReference type="PROSITE" id="PS50157"/>
    </source>
</evidence>
<feature type="domain" description="C2H2-type" evidence="3">
    <location>
        <begin position="57"/>
        <end position="84"/>
    </location>
</feature>
<feature type="region of interest" description="Disordered" evidence="2">
    <location>
        <begin position="1"/>
        <end position="54"/>
    </location>
</feature>
<evidence type="ECO:0000313" key="6">
    <source>
        <dbReference type="WBParaSite" id="SSLN_0001028501-mRNA-1"/>
    </source>
</evidence>
<keyword evidence="1" id="KW-0862">Zinc</keyword>
<keyword evidence="1" id="KW-0479">Metal-binding</keyword>
<dbReference type="InterPro" id="IPR013087">
    <property type="entry name" value="Znf_C2H2_type"/>
</dbReference>
<gene>
    <name evidence="4" type="ORF">SSLN_LOCUS9919</name>
</gene>
<keyword evidence="1" id="KW-0863">Zinc-finger</keyword>
<dbReference type="AlphaFoldDB" id="A0A183T0C1"/>
<sequence length="127" mass="13916">MPHRLRSPTSSSLLHPLRRSRCKHHLPHSPTTEATSDYLPPATSTTTPSNSDGDSVLTCLHCDRTFTLHLGLVGHLRIHRTETGELVPGAPAPPPMPSLPPCIHSSHGPARSHAHPQKWNPPRCQHI</sequence>
<evidence type="ECO:0000313" key="5">
    <source>
        <dbReference type="Proteomes" id="UP000275846"/>
    </source>
</evidence>
<dbReference type="PROSITE" id="PS50157">
    <property type="entry name" value="ZINC_FINGER_C2H2_2"/>
    <property type="match status" value="1"/>
</dbReference>
<dbReference type="WBParaSite" id="SSLN_0001028501-mRNA-1">
    <property type="protein sequence ID" value="SSLN_0001028501-mRNA-1"/>
    <property type="gene ID" value="SSLN_0001028501"/>
</dbReference>
<dbReference type="InterPro" id="IPR036236">
    <property type="entry name" value="Znf_C2H2_sf"/>
</dbReference>
<proteinExistence type="predicted"/>